<reference evidence="3 4" key="1">
    <citation type="submission" date="2017-03" db="EMBL/GenBank/DDBJ databases">
        <title>Genome sequence of Clostridium oryzae DSM 28571.</title>
        <authorList>
            <person name="Poehlein A."/>
            <person name="Daniel R."/>
        </authorList>
    </citation>
    <scope>NUCLEOTIDE SEQUENCE [LARGE SCALE GENOMIC DNA]</scope>
    <source>
        <strain evidence="3 4">DSM 28571</strain>
    </source>
</reference>
<keyword evidence="1" id="KW-0472">Membrane</keyword>
<dbReference type="GO" id="GO:0016810">
    <property type="term" value="F:hydrolase activity, acting on carbon-nitrogen (but not peptide) bonds"/>
    <property type="evidence" value="ECO:0007669"/>
    <property type="project" value="InterPro"/>
</dbReference>
<feature type="transmembrane region" description="Helical" evidence="1">
    <location>
        <begin position="12"/>
        <end position="34"/>
    </location>
</feature>
<keyword evidence="4" id="KW-1185">Reference proteome</keyword>
<evidence type="ECO:0000259" key="2">
    <source>
        <dbReference type="PROSITE" id="PS51677"/>
    </source>
</evidence>
<dbReference type="EC" id="3.5.1.-" evidence="3"/>
<feature type="domain" description="NodB homology" evidence="2">
    <location>
        <begin position="87"/>
        <end position="283"/>
    </location>
</feature>
<accession>A0A1V4I5W5</accession>
<keyword evidence="1" id="KW-1133">Transmembrane helix</keyword>
<name>A0A1V4I5W5_9CLOT</name>
<evidence type="ECO:0000313" key="3">
    <source>
        <dbReference type="EMBL" id="OPJ55362.1"/>
    </source>
</evidence>
<dbReference type="SUPFAM" id="SSF88713">
    <property type="entry name" value="Glycoside hydrolase/deacetylase"/>
    <property type="match status" value="1"/>
</dbReference>
<dbReference type="Proteomes" id="UP000190080">
    <property type="component" value="Unassembled WGS sequence"/>
</dbReference>
<dbReference type="GO" id="GO:0005975">
    <property type="term" value="P:carbohydrate metabolic process"/>
    <property type="evidence" value="ECO:0007669"/>
    <property type="project" value="InterPro"/>
</dbReference>
<dbReference type="PROSITE" id="PS51677">
    <property type="entry name" value="NODB"/>
    <property type="match status" value="1"/>
</dbReference>
<dbReference type="InterPro" id="IPR050248">
    <property type="entry name" value="Polysacc_deacetylase_ArnD"/>
</dbReference>
<gene>
    <name evidence="3" type="primary">pdaA_2</name>
    <name evidence="3" type="ORF">CLORY_44280</name>
</gene>
<dbReference type="AlphaFoldDB" id="A0A1V4I5W5"/>
<sequence>MKIGHMQFNLNNLIKFLIGCNLVMFLVVGAMLGVGNKDSNAEASKKHTNSAAIMNIVKSNDVIGKTDTSMFKSAVKLTTAKVDKKSKTAFLTFDDGPSINTDKILAILRKYHVKATFFVNGHTDKNSKKMYKLILKDGNVIGNHTYSHEYKYVYKSIPNFKKDIIKLNDYVEKLTGKEPIKVLRFPGGSNNRVSIRYGGKHIMKNLVKQVKKMGYSYVDWNVDSEDASAVMISKKRIVNNVLSECKWKKTAVILMHDSAPKKTTVAGLAQIISSLKKKGFRFDTIDHMNTKIQFLK</sequence>
<evidence type="ECO:0000313" key="4">
    <source>
        <dbReference type="Proteomes" id="UP000190080"/>
    </source>
</evidence>
<proteinExistence type="predicted"/>
<evidence type="ECO:0000256" key="1">
    <source>
        <dbReference type="SAM" id="Phobius"/>
    </source>
</evidence>
<dbReference type="STRING" id="1450648.CLORY_44280"/>
<dbReference type="EMBL" id="MZGV01000113">
    <property type="protein sequence ID" value="OPJ55362.1"/>
    <property type="molecule type" value="Genomic_DNA"/>
</dbReference>
<dbReference type="InterPro" id="IPR011330">
    <property type="entry name" value="Glyco_hydro/deAcase_b/a-brl"/>
</dbReference>
<dbReference type="InterPro" id="IPR002509">
    <property type="entry name" value="NODB_dom"/>
</dbReference>
<dbReference type="RefSeq" id="WP_169911724.1">
    <property type="nucleotide sequence ID" value="NZ_MZGV01000113.1"/>
</dbReference>
<dbReference type="PANTHER" id="PTHR10587">
    <property type="entry name" value="GLYCOSYL TRANSFERASE-RELATED"/>
    <property type="match status" value="1"/>
</dbReference>
<dbReference type="PANTHER" id="PTHR10587:SF125">
    <property type="entry name" value="POLYSACCHARIDE DEACETYLASE YHEN-RELATED"/>
    <property type="match status" value="1"/>
</dbReference>
<comment type="caution">
    <text evidence="3">The sequence shown here is derived from an EMBL/GenBank/DDBJ whole genome shotgun (WGS) entry which is preliminary data.</text>
</comment>
<dbReference type="CDD" id="cd10944">
    <property type="entry name" value="CE4_SmPgdA_like"/>
    <property type="match status" value="1"/>
</dbReference>
<dbReference type="Gene3D" id="3.20.20.370">
    <property type="entry name" value="Glycoside hydrolase/deacetylase"/>
    <property type="match status" value="1"/>
</dbReference>
<protein>
    <submittedName>
        <fullName evidence="3">Peptidoglycan-N-acetylmuramic acid deacetylase PdaA</fullName>
        <ecNumber evidence="3">3.5.1.-</ecNumber>
    </submittedName>
</protein>
<dbReference type="Pfam" id="PF01522">
    <property type="entry name" value="Polysacc_deac_1"/>
    <property type="match status" value="1"/>
</dbReference>
<keyword evidence="3" id="KW-0378">Hydrolase</keyword>
<organism evidence="3 4">
    <name type="scientific">Clostridium oryzae</name>
    <dbReference type="NCBI Taxonomy" id="1450648"/>
    <lineage>
        <taxon>Bacteria</taxon>
        <taxon>Bacillati</taxon>
        <taxon>Bacillota</taxon>
        <taxon>Clostridia</taxon>
        <taxon>Eubacteriales</taxon>
        <taxon>Clostridiaceae</taxon>
        <taxon>Clostridium</taxon>
    </lineage>
</organism>
<keyword evidence="1" id="KW-0812">Transmembrane</keyword>